<evidence type="ECO:0000256" key="2">
    <source>
        <dbReference type="ARBA" id="ARBA00023172"/>
    </source>
</evidence>
<name>A0ABX0SD60_9ACTN</name>
<sequence>MPRAIWDGVISFGLIVIPVKLYGATEEKDPVLHQVHAEDGGRIRYRRVCEKCGEEIPFEGIARGFEAPDGRVAVLTRQDMTQLPLRSGKTVEIVQFVDESEIDPVYFEKTYLVEATGVGAKPYVLLRDALAATRRAGVVKVALRSRESLALVRPRGDLLVMDTMLWPDEVRDPAFARPSAEVIASRAEVGMAESFIEQMTGPWRPDDFSDGYRAALEQLVAARLSGVPLPEEAPTSADQGGEVVDLMAALRASVEAARKRRQSAGDASPGADSGQGRTEEAG</sequence>
<dbReference type="Gene3D" id="2.40.290.10">
    <property type="match status" value="1"/>
</dbReference>
<comment type="similarity">
    <text evidence="3">Belongs to the prokaryotic Ku family.</text>
</comment>
<keyword evidence="3" id="KW-0234">DNA repair</keyword>
<dbReference type="HAMAP" id="MF_01875">
    <property type="entry name" value="Prokaryotic_Ku"/>
    <property type="match status" value="1"/>
</dbReference>
<keyword evidence="1 3" id="KW-0238">DNA-binding</keyword>
<comment type="function">
    <text evidence="3">With LigD forms a non-homologous end joining (NHEJ) DNA repair enzyme, which repairs dsDNA breaks with reduced fidelity. Binds linear dsDNA with 5'- and 3'- overhangs but not closed circular dsDNA nor ssDNA. Recruits and stimulates the ligase activity of LigD.</text>
</comment>
<dbReference type="SMART" id="SM00559">
    <property type="entry name" value="Ku78"/>
    <property type="match status" value="1"/>
</dbReference>
<evidence type="ECO:0000313" key="7">
    <source>
        <dbReference type="Proteomes" id="UP000749311"/>
    </source>
</evidence>
<evidence type="ECO:0000256" key="1">
    <source>
        <dbReference type="ARBA" id="ARBA00023125"/>
    </source>
</evidence>
<feature type="region of interest" description="Disordered" evidence="4">
    <location>
        <begin position="255"/>
        <end position="282"/>
    </location>
</feature>
<dbReference type="PANTHER" id="PTHR41251:SF1">
    <property type="entry name" value="NON-HOMOLOGOUS END JOINING PROTEIN KU"/>
    <property type="match status" value="1"/>
</dbReference>
<keyword evidence="2 3" id="KW-0233">DNA recombination</keyword>
<proteinExistence type="inferred from homology"/>
<dbReference type="Proteomes" id="UP000749311">
    <property type="component" value="Unassembled WGS sequence"/>
</dbReference>
<reference evidence="6 7" key="1">
    <citation type="submission" date="2020-02" db="EMBL/GenBank/DDBJ databases">
        <title>Sequencing the genomes of 1000 actinobacteria strains.</title>
        <authorList>
            <person name="Klenk H.-P."/>
        </authorList>
    </citation>
    <scope>NUCLEOTIDE SEQUENCE [LARGE SCALE GENOMIC DNA]</scope>
    <source>
        <strain evidence="6 7">DSM 19609</strain>
    </source>
</reference>
<dbReference type="InterPro" id="IPR016194">
    <property type="entry name" value="SPOC-like_C_dom_sf"/>
</dbReference>
<keyword evidence="3" id="KW-0227">DNA damage</keyword>
<evidence type="ECO:0000313" key="6">
    <source>
        <dbReference type="EMBL" id="NIH56343.1"/>
    </source>
</evidence>
<protein>
    <recommendedName>
        <fullName evidence="3">Non-homologous end joining protein Ku</fullName>
    </recommendedName>
</protein>
<dbReference type="Pfam" id="PF02735">
    <property type="entry name" value="Ku"/>
    <property type="match status" value="1"/>
</dbReference>
<gene>
    <name evidence="3" type="primary">ku</name>
    <name evidence="6" type="ORF">FB473_000988</name>
</gene>
<dbReference type="SUPFAM" id="SSF100939">
    <property type="entry name" value="SPOC domain-like"/>
    <property type="match status" value="1"/>
</dbReference>
<feature type="domain" description="Ku" evidence="5">
    <location>
        <begin position="53"/>
        <end position="181"/>
    </location>
</feature>
<dbReference type="NCBIfam" id="TIGR02772">
    <property type="entry name" value="Ku_bact"/>
    <property type="match status" value="1"/>
</dbReference>
<dbReference type="EMBL" id="JAAMOZ010000001">
    <property type="protein sequence ID" value="NIH56343.1"/>
    <property type="molecule type" value="Genomic_DNA"/>
</dbReference>
<dbReference type="CDD" id="cd00789">
    <property type="entry name" value="KU_like"/>
    <property type="match status" value="1"/>
</dbReference>
<comment type="subunit">
    <text evidence="3">Homodimer. Interacts with LigD.</text>
</comment>
<evidence type="ECO:0000256" key="3">
    <source>
        <dbReference type="HAMAP-Rule" id="MF_01875"/>
    </source>
</evidence>
<dbReference type="RefSeq" id="WP_167165356.1">
    <property type="nucleotide sequence ID" value="NZ_BAAAOO010000002.1"/>
</dbReference>
<accession>A0ABX0SD60</accession>
<evidence type="ECO:0000259" key="5">
    <source>
        <dbReference type="SMART" id="SM00559"/>
    </source>
</evidence>
<dbReference type="PANTHER" id="PTHR41251">
    <property type="entry name" value="NON-HOMOLOGOUS END JOINING PROTEIN KU"/>
    <property type="match status" value="1"/>
</dbReference>
<organism evidence="6 7">
    <name type="scientific">Brooklawnia cerclae</name>
    <dbReference type="NCBI Taxonomy" id="349934"/>
    <lineage>
        <taxon>Bacteria</taxon>
        <taxon>Bacillati</taxon>
        <taxon>Actinomycetota</taxon>
        <taxon>Actinomycetes</taxon>
        <taxon>Propionibacteriales</taxon>
        <taxon>Propionibacteriaceae</taxon>
        <taxon>Brooklawnia</taxon>
    </lineage>
</organism>
<dbReference type="InterPro" id="IPR009187">
    <property type="entry name" value="Prok_Ku"/>
</dbReference>
<dbReference type="PIRSF" id="PIRSF006493">
    <property type="entry name" value="Prok_Ku"/>
    <property type="match status" value="1"/>
</dbReference>
<dbReference type="InterPro" id="IPR006164">
    <property type="entry name" value="DNA_bd_Ku70/Ku80"/>
</dbReference>
<evidence type="ECO:0000256" key="4">
    <source>
        <dbReference type="SAM" id="MobiDB-lite"/>
    </source>
</evidence>
<keyword evidence="7" id="KW-1185">Reference proteome</keyword>
<comment type="caution">
    <text evidence="6">The sequence shown here is derived from an EMBL/GenBank/DDBJ whole genome shotgun (WGS) entry which is preliminary data.</text>
</comment>